<accession>A0AAV3W0P4</accession>
<name>A0AAV3W0P4_9CLOT</name>
<gene>
    <name evidence="2" type="ORF">CDIOL_24670</name>
</gene>
<keyword evidence="1" id="KW-0812">Transmembrane</keyword>
<reference evidence="2 3" key="1">
    <citation type="submission" date="2019-06" db="EMBL/GenBank/DDBJ databases">
        <title>Draft genome sequence of Clostridium diolis DSM 15410.</title>
        <authorList>
            <person name="Kobayashi H."/>
            <person name="Tanizawa Y."/>
            <person name="Tohno M."/>
        </authorList>
    </citation>
    <scope>NUCLEOTIDE SEQUENCE [LARGE SCALE GENOMIC DNA]</scope>
    <source>
        <strain evidence="2 3">DSM 15410</strain>
    </source>
</reference>
<keyword evidence="1" id="KW-1133">Transmembrane helix</keyword>
<evidence type="ECO:0000256" key="1">
    <source>
        <dbReference type="SAM" id="Phobius"/>
    </source>
</evidence>
<keyword evidence="3" id="KW-1185">Reference proteome</keyword>
<dbReference type="EMBL" id="BJLA01000008">
    <property type="protein sequence ID" value="GEA31544.1"/>
    <property type="molecule type" value="Genomic_DNA"/>
</dbReference>
<protein>
    <submittedName>
        <fullName evidence="2">Uncharacterized protein</fullName>
    </submittedName>
</protein>
<proteinExistence type="predicted"/>
<dbReference type="Proteomes" id="UP000325212">
    <property type="component" value="Unassembled WGS sequence"/>
</dbReference>
<evidence type="ECO:0000313" key="2">
    <source>
        <dbReference type="EMBL" id="GEA31544.1"/>
    </source>
</evidence>
<sequence length="67" mass="8231">MLNSLTPQLNKLHTLTTLFFSFFVVPIIFLFFYRYKHIISTSYVMYYRIYKYFYSENYKNVAESSNL</sequence>
<evidence type="ECO:0000313" key="3">
    <source>
        <dbReference type="Proteomes" id="UP000325212"/>
    </source>
</evidence>
<organism evidence="2 3">
    <name type="scientific">Clostridium diolis</name>
    <dbReference type="NCBI Taxonomy" id="223919"/>
    <lineage>
        <taxon>Bacteria</taxon>
        <taxon>Bacillati</taxon>
        <taxon>Bacillota</taxon>
        <taxon>Clostridia</taxon>
        <taxon>Eubacteriales</taxon>
        <taxon>Clostridiaceae</taxon>
        <taxon>Clostridium</taxon>
    </lineage>
</organism>
<dbReference type="AlphaFoldDB" id="A0AAV3W0P4"/>
<feature type="transmembrane region" description="Helical" evidence="1">
    <location>
        <begin position="12"/>
        <end position="33"/>
    </location>
</feature>
<comment type="caution">
    <text evidence="2">The sequence shown here is derived from an EMBL/GenBank/DDBJ whole genome shotgun (WGS) entry which is preliminary data.</text>
</comment>
<keyword evidence="1" id="KW-0472">Membrane</keyword>